<dbReference type="Proteomes" id="UP001152178">
    <property type="component" value="Unassembled WGS sequence"/>
</dbReference>
<evidence type="ECO:0000256" key="3">
    <source>
        <dbReference type="ARBA" id="ARBA00022857"/>
    </source>
</evidence>
<evidence type="ECO:0000256" key="5">
    <source>
        <dbReference type="ARBA" id="ARBA00023027"/>
    </source>
</evidence>
<name>A0ABT4R277_9HYPH</name>
<dbReference type="EC" id="7.1.1.1" evidence="2"/>
<feature type="domain" description="Alanine dehydrogenase/pyridine nucleotide transhydrogenase NAD(H)-binding" evidence="7">
    <location>
        <begin position="2"/>
        <end position="74"/>
    </location>
</feature>
<accession>A0ABT4R277</accession>
<comment type="catalytic activity">
    <reaction evidence="6">
        <text>NAD(+) + NADPH + H(+)(in) = NADH + NADP(+) + H(+)(out)</text>
        <dbReference type="Rhea" id="RHEA:47992"/>
        <dbReference type="ChEBI" id="CHEBI:15378"/>
        <dbReference type="ChEBI" id="CHEBI:57540"/>
        <dbReference type="ChEBI" id="CHEBI:57783"/>
        <dbReference type="ChEBI" id="CHEBI:57945"/>
        <dbReference type="ChEBI" id="CHEBI:58349"/>
        <dbReference type="EC" id="7.1.1.1"/>
    </reaction>
</comment>
<dbReference type="InterPro" id="IPR036291">
    <property type="entry name" value="NAD(P)-bd_dom_sf"/>
</dbReference>
<evidence type="ECO:0000256" key="6">
    <source>
        <dbReference type="ARBA" id="ARBA00048202"/>
    </source>
</evidence>
<keyword evidence="4" id="KW-1278">Translocase</keyword>
<reference evidence="8" key="1">
    <citation type="submission" date="2022-11" db="EMBL/GenBank/DDBJ databases">
        <authorList>
            <person name="Coimbra C."/>
        </authorList>
    </citation>
    <scope>NUCLEOTIDE SEQUENCE</scope>
    <source>
        <strain evidence="8">Jales19</strain>
    </source>
</reference>
<evidence type="ECO:0000256" key="1">
    <source>
        <dbReference type="ARBA" id="ARBA00003943"/>
    </source>
</evidence>
<protein>
    <recommendedName>
        <fullName evidence="2">proton-translocating NAD(P)(+) transhydrogenase</fullName>
        <ecNumber evidence="2">7.1.1.1</ecNumber>
    </recommendedName>
</protein>
<dbReference type="InterPro" id="IPR007698">
    <property type="entry name" value="AlaDH/PNT_NAD(H)-bd"/>
</dbReference>
<dbReference type="Pfam" id="PF01262">
    <property type="entry name" value="AlaDh_PNT_C"/>
    <property type="match status" value="1"/>
</dbReference>
<comment type="function">
    <text evidence="1">The transhydrogenation between NADH and NADP is coupled to respiration and ATP hydrolysis and functions as a proton pump across the membrane.</text>
</comment>
<evidence type="ECO:0000256" key="2">
    <source>
        <dbReference type="ARBA" id="ARBA00012943"/>
    </source>
</evidence>
<dbReference type="Gene3D" id="3.40.50.720">
    <property type="entry name" value="NAD(P)-binding Rossmann-like Domain"/>
    <property type="match status" value="1"/>
</dbReference>
<dbReference type="PANTHER" id="PTHR10160">
    <property type="entry name" value="NAD(P) TRANSHYDROGENASE"/>
    <property type="match status" value="1"/>
</dbReference>
<comment type="caution">
    <text evidence="8">The sequence shown here is derived from an EMBL/GenBank/DDBJ whole genome shotgun (WGS) entry which is preliminary data.</text>
</comment>
<organism evidence="8 9">
    <name type="scientific">Mesorhizobium qingshengii</name>
    <dbReference type="NCBI Taxonomy" id="1165689"/>
    <lineage>
        <taxon>Bacteria</taxon>
        <taxon>Pseudomonadati</taxon>
        <taxon>Pseudomonadota</taxon>
        <taxon>Alphaproteobacteria</taxon>
        <taxon>Hyphomicrobiales</taxon>
        <taxon>Phyllobacteriaceae</taxon>
        <taxon>Mesorhizobium</taxon>
    </lineage>
</organism>
<dbReference type="EMBL" id="JAPFQA010000019">
    <property type="protein sequence ID" value="MCZ8547949.1"/>
    <property type="molecule type" value="Genomic_DNA"/>
</dbReference>
<keyword evidence="5" id="KW-0520">NAD</keyword>
<dbReference type="PANTHER" id="PTHR10160:SF19">
    <property type="entry name" value="PROTON-TRANSLOCATING NAD(P)(+) TRANSHYDROGENASE"/>
    <property type="match status" value="1"/>
</dbReference>
<evidence type="ECO:0000313" key="9">
    <source>
        <dbReference type="Proteomes" id="UP001152178"/>
    </source>
</evidence>
<sequence length="98" mass="10276">MTTAVGSLRPATILVIGFGVAGLQELATAQRLAAVVEGYDVRPETKEEAASLGAKFVDIGVDARGQGGYAREFTAAEKDKVDKTLTKPRRPADQGSGR</sequence>
<evidence type="ECO:0000259" key="7">
    <source>
        <dbReference type="Pfam" id="PF01262"/>
    </source>
</evidence>
<evidence type="ECO:0000313" key="8">
    <source>
        <dbReference type="EMBL" id="MCZ8547949.1"/>
    </source>
</evidence>
<proteinExistence type="predicted"/>
<keyword evidence="9" id="KW-1185">Reference proteome</keyword>
<keyword evidence="3" id="KW-0521">NADP</keyword>
<gene>
    <name evidence="8" type="ORF">OOJ09_27545</name>
</gene>
<evidence type="ECO:0000256" key="4">
    <source>
        <dbReference type="ARBA" id="ARBA00022967"/>
    </source>
</evidence>
<dbReference type="SUPFAM" id="SSF51735">
    <property type="entry name" value="NAD(P)-binding Rossmann-fold domains"/>
    <property type="match status" value="1"/>
</dbReference>